<reference evidence="1 2" key="1">
    <citation type="submission" date="2012-11" db="EMBL/GenBank/DDBJ databases">
        <authorList>
            <person name="Weinstock G."/>
            <person name="Sodergren E."/>
            <person name="Lobos E.A."/>
            <person name="Fulton L."/>
            <person name="Fulton R."/>
            <person name="Courtney L."/>
            <person name="Fronick C."/>
            <person name="O'Laughlin M."/>
            <person name="Godfrey J."/>
            <person name="Wilson R.M."/>
            <person name="Miner T."/>
            <person name="Farmer C."/>
            <person name="Delehaunty K."/>
            <person name="Cordes M."/>
            <person name="Minx P."/>
            <person name="Tomlinson C."/>
            <person name="Chen J."/>
            <person name="Wollam A."/>
            <person name="Pepin K.H."/>
            <person name="Bhonagiri V."/>
            <person name="Zhang X."/>
            <person name="Suruliraj S."/>
            <person name="Antonio M."/>
            <person name="Secka O."/>
            <person name="Thomas J."/>
            <person name="Warren W."/>
            <person name="Mitreva M."/>
            <person name="Mardis E.R."/>
            <person name="Wilson R.K."/>
        </authorList>
    </citation>
    <scope>NUCLEOTIDE SEQUENCE [LARGE SCALE GENOMIC DNA]</scope>
    <source>
        <strain evidence="1 2">GAM260BSi</strain>
    </source>
</reference>
<sequence>MKRIKKPHLDYTQALSSYVSGSLGTLKVFLVWVGKLFSNPYLDNISTKTLNNRNSGLVLKMIYKLKS</sequence>
<dbReference type="Proteomes" id="UP000012023">
    <property type="component" value="Unassembled WGS sequence"/>
</dbReference>
<proteinExistence type="predicted"/>
<gene>
    <name evidence="1" type="ORF">HMPREF1418_00838</name>
</gene>
<evidence type="ECO:0000313" key="1">
    <source>
        <dbReference type="EMBL" id="EMH23303.1"/>
    </source>
</evidence>
<comment type="caution">
    <text evidence="1">The sequence shown here is derived from an EMBL/GenBank/DDBJ whole genome shotgun (WGS) entry which is preliminary data.</text>
</comment>
<dbReference type="EMBL" id="APDV01000052">
    <property type="protein sequence ID" value="EMH23303.1"/>
    <property type="molecule type" value="Genomic_DNA"/>
</dbReference>
<organism evidence="1 2">
    <name type="scientific">Helicobacter pylori GAM260BSi</name>
    <dbReference type="NCBI Taxonomy" id="1159046"/>
    <lineage>
        <taxon>Bacteria</taxon>
        <taxon>Pseudomonadati</taxon>
        <taxon>Campylobacterota</taxon>
        <taxon>Epsilonproteobacteria</taxon>
        <taxon>Campylobacterales</taxon>
        <taxon>Helicobacteraceae</taxon>
        <taxon>Helicobacter</taxon>
    </lineage>
</organism>
<protein>
    <submittedName>
        <fullName evidence="1">Uncharacterized protein</fullName>
    </submittedName>
</protein>
<accession>M3PE69</accession>
<dbReference type="AlphaFoldDB" id="M3PE69"/>
<name>M3PE69_HELPX</name>
<evidence type="ECO:0000313" key="2">
    <source>
        <dbReference type="Proteomes" id="UP000012023"/>
    </source>
</evidence>
<dbReference type="HOGENOM" id="CLU_205208_0_0_7"/>
<dbReference type="RefSeq" id="WP_001955216.1">
    <property type="nucleotide sequence ID" value="NZ_KB636976.1"/>
</dbReference>